<sequence length="704" mass="77867">MATSHSALWSRITSLTICIYAVLFALTFTSVQADQQLSQDTAALITSDPTKIVDIDFDHIVVGGGLAGMVMASRLSEDREKRVLVIEAGNDTRTDPLVRTVRLDNAALQVQWQSRPQIGGATITHSFGIGLGGSTSINGAKVDGPPSSQIDAFREFGNPSWNWEEVLHYMKKSQNYHEPHPIAAAHGATYEPSGHGIHGPVDITFSPHSYTGLPQQSFVESLNETLGVDKIVDAGAGEAIGYSFCPHFIKHGTNVTRESSATAYLSPIEYERSNLVILTGWRGIHVNWQEGEAQGEDKEYKESPSSKSWTSSWQKPFSFGGVEAASTRTSSQNQEEDLRAKGVTVQARPDGPTFDLRLREDNQDSQLTVSAGALVTPLLLELSGVGDPAILSKIGVKTKINLPGVGRNLADKPTNILAATTRGLHRLGVTGDPLPAVAMLSIDKIFPNNVTQIEKYLKNNMHKWARHIVREGGAVNVQGILRQYEVMLRGIFRQQWPVAEWEYFSRNLIAIKSFVLQPFSRGFIHSLTKNSVWNLEGKDVDLHARVWTQSFDMDLQVASMDAARTMLNRPKMRALWEEEIKPGLLNFTPQSYDFDNSTTPASVSQMNSNNSPLSDKERRSDYHVWREYILKTYDLICHNFGTAAMMKREWGGVVDEEFKVYGTKNLRVVDASIFPMQLSAHPSLAIFGVAEKAADIVRRISGSV</sequence>
<evidence type="ECO:0000256" key="8">
    <source>
        <dbReference type="SAM" id="SignalP"/>
    </source>
</evidence>
<gene>
    <name evidence="10" type="ORF">FA14DRAFT_159269</name>
</gene>
<dbReference type="SUPFAM" id="SSF54373">
    <property type="entry name" value="FAD-linked reductases, C-terminal domain"/>
    <property type="match status" value="1"/>
</dbReference>
<reference evidence="10 11" key="1">
    <citation type="journal article" date="2018" name="Mol. Biol. Evol.">
        <title>Broad Genomic Sampling Reveals a Smut Pathogenic Ancestry of the Fungal Clade Ustilaginomycotina.</title>
        <authorList>
            <person name="Kijpornyongpan T."/>
            <person name="Mondo S.J."/>
            <person name="Barry K."/>
            <person name="Sandor L."/>
            <person name="Lee J."/>
            <person name="Lipzen A."/>
            <person name="Pangilinan J."/>
            <person name="LaButti K."/>
            <person name="Hainaut M."/>
            <person name="Henrissat B."/>
            <person name="Grigoriev I.V."/>
            <person name="Spatafora J.W."/>
            <person name="Aime M.C."/>
        </authorList>
    </citation>
    <scope>NUCLEOTIDE SEQUENCE [LARGE SCALE GENOMIC DNA]</scope>
    <source>
        <strain evidence="10 11">MCA 3882</strain>
    </source>
</reference>
<organism evidence="10 11">
    <name type="scientific">Meira miltonrushii</name>
    <dbReference type="NCBI Taxonomy" id="1280837"/>
    <lineage>
        <taxon>Eukaryota</taxon>
        <taxon>Fungi</taxon>
        <taxon>Dikarya</taxon>
        <taxon>Basidiomycota</taxon>
        <taxon>Ustilaginomycotina</taxon>
        <taxon>Exobasidiomycetes</taxon>
        <taxon>Exobasidiales</taxon>
        <taxon>Brachybasidiaceae</taxon>
        <taxon>Meira</taxon>
    </lineage>
</organism>
<keyword evidence="8" id="KW-0732">Signal</keyword>
<feature type="chain" id="PRO_5016445436" evidence="8">
    <location>
        <begin position="34"/>
        <end position="704"/>
    </location>
</feature>
<evidence type="ECO:0000256" key="3">
    <source>
        <dbReference type="ARBA" id="ARBA00022630"/>
    </source>
</evidence>
<dbReference type="InterPro" id="IPR007867">
    <property type="entry name" value="GMC_OxRtase_C"/>
</dbReference>
<name>A0A316VHP6_9BASI</name>
<dbReference type="InterPro" id="IPR036188">
    <property type="entry name" value="FAD/NAD-bd_sf"/>
</dbReference>
<feature type="compositionally biased region" description="Low complexity" evidence="7">
    <location>
        <begin position="305"/>
        <end position="316"/>
    </location>
</feature>
<comment type="similarity">
    <text evidence="2">Belongs to the GMC oxidoreductase family.</text>
</comment>
<dbReference type="Proteomes" id="UP000245771">
    <property type="component" value="Unassembled WGS sequence"/>
</dbReference>
<keyword evidence="4" id="KW-0274">FAD</keyword>
<feature type="region of interest" description="Disordered" evidence="7">
    <location>
        <begin position="292"/>
        <end position="352"/>
    </location>
</feature>
<comment type="cofactor">
    <cofactor evidence="1">
        <name>FAD</name>
        <dbReference type="ChEBI" id="CHEBI:57692"/>
    </cofactor>
</comment>
<feature type="active site" description="Proton donor" evidence="6">
    <location>
        <position position="638"/>
    </location>
</feature>
<evidence type="ECO:0000256" key="2">
    <source>
        <dbReference type="ARBA" id="ARBA00010790"/>
    </source>
</evidence>
<keyword evidence="3" id="KW-0285">Flavoprotein</keyword>
<evidence type="ECO:0000256" key="5">
    <source>
        <dbReference type="ARBA" id="ARBA00023002"/>
    </source>
</evidence>
<dbReference type="RefSeq" id="XP_025357352.1">
    <property type="nucleotide sequence ID" value="XM_025498134.1"/>
</dbReference>
<feature type="compositionally biased region" description="Basic and acidic residues" evidence="7">
    <location>
        <begin position="295"/>
        <end position="304"/>
    </location>
</feature>
<feature type="region of interest" description="Disordered" evidence="7">
    <location>
        <begin position="597"/>
        <end position="616"/>
    </location>
</feature>
<dbReference type="InParanoid" id="A0A316VHP6"/>
<protein>
    <submittedName>
        <fullName evidence="10">Alcohol oxidase</fullName>
    </submittedName>
</protein>
<dbReference type="OrthoDB" id="269227at2759"/>
<dbReference type="GO" id="GO:0050660">
    <property type="term" value="F:flavin adenine dinucleotide binding"/>
    <property type="evidence" value="ECO:0007669"/>
    <property type="project" value="InterPro"/>
</dbReference>
<dbReference type="Pfam" id="PF05199">
    <property type="entry name" value="GMC_oxred_C"/>
    <property type="match status" value="1"/>
</dbReference>
<accession>A0A316VHP6</accession>
<evidence type="ECO:0000256" key="4">
    <source>
        <dbReference type="ARBA" id="ARBA00022827"/>
    </source>
</evidence>
<evidence type="ECO:0000256" key="6">
    <source>
        <dbReference type="PIRSR" id="PIRSR000137-1"/>
    </source>
</evidence>
<proteinExistence type="inferred from homology"/>
<feature type="signal peptide" evidence="8">
    <location>
        <begin position="1"/>
        <end position="33"/>
    </location>
</feature>
<keyword evidence="5" id="KW-0560">Oxidoreductase</keyword>
<dbReference type="InterPro" id="IPR027424">
    <property type="entry name" value="Glucose_Oxidase_domain_2"/>
</dbReference>
<dbReference type="STRING" id="1280837.A0A316VHP6"/>
<dbReference type="GO" id="GO:0016614">
    <property type="term" value="F:oxidoreductase activity, acting on CH-OH group of donors"/>
    <property type="evidence" value="ECO:0007669"/>
    <property type="project" value="InterPro"/>
</dbReference>
<evidence type="ECO:0000259" key="9">
    <source>
        <dbReference type="PROSITE" id="PS00624"/>
    </source>
</evidence>
<dbReference type="PANTHER" id="PTHR11552:SF201">
    <property type="entry name" value="GLUCOSE-METHANOL-CHOLINE OXIDOREDUCTASE N-TERMINAL DOMAIN-CONTAINING PROTEIN"/>
    <property type="match status" value="1"/>
</dbReference>
<dbReference type="GeneID" id="37019915"/>
<evidence type="ECO:0000313" key="11">
    <source>
        <dbReference type="Proteomes" id="UP000245771"/>
    </source>
</evidence>
<evidence type="ECO:0000313" key="10">
    <source>
        <dbReference type="EMBL" id="PWN37050.1"/>
    </source>
</evidence>
<evidence type="ECO:0000256" key="7">
    <source>
        <dbReference type="SAM" id="MobiDB-lite"/>
    </source>
</evidence>
<dbReference type="Pfam" id="PF00732">
    <property type="entry name" value="GMC_oxred_N"/>
    <property type="match status" value="2"/>
</dbReference>
<dbReference type="InterPro" id="IPR012132">
    <property type="entry name" value="GMC_OxRdtase"/>
</dbReference>
<feature type="compositionally biased region" description="Polar residues" evidence="7">
    <location>
        <begin position="597"/>
        <end position="613"/>
    </location>
</feature>
<dbReference type="PROSITE" id="PS00624">
    <property type="entry name" value="GMC_OXRED_2"/>
    <property type="match status" value="1"/>
</dbReference>
<dbReference type="InterPro" id="IPR000172">
    <property type="entry name" value="GMC_OxRdtase_N"/>
</dbReference>
<dbReference type="Gene3D" id="3.30.560.10">
    <property type="entry name" value="Glucose Oxidase, domain 3"/>
    <property type="match status" value="2"/>
</dbReference>
<evidence type="ECO:0000256" key="1">
    <source>
        <dbReference type="ARBA" id="ARBA00001974"/>
    </source>
</evidence>
<dbReference type="PANTHER" id="PTHR11552">
    <property type="entry name" value="GLUCOSE-METHANOL-CHOLINE GMC OXIDOREDUCTASE"/>
    <property type="match status" value="1"/>
</dbReference>
<feature type="domain" description="Glucose-methanol-choline oxidoreductase N-terminal" evidence="9">
    <location>
        <begin position="372"/>
        <end position="386"/>
    </location>
</feature>
<dbReference type="EMBL" id="KZ819602">
    <property type="protein sequence ID" value="PWN37050.1"/>
    <property type="molecule type" value="Genomic_DNA"/>
</dbReference>
<feature type="active site" description="Proton acceptor" evidence="6">
    <location>
        <position position="681"/>
    </location>
</feature>
<dbReference type="SUPFAM" id="SSF51905">
    <property type="entry name" value="FAD/NAD(P)-binding domain"/>
    <property type="match status" value="1"/>
</dbReference>
<dbReference type="PIRSF" id="PIRSF000137">
    <property type="entry name" value="Alcohol_oxidase"/>
    <property type="match status" value="1"/>
</dbReference>
<dbReference type="AlphaFoldDB" id="A0A316VHP6"/>
<dbReference type="Gene3D" id="3.50.50.60">
    <property type="entry name" value="FAD/NAD(P)-binding domain"/>
    <property type="match status" value="2"/>
</dbReference>
<keyword evidence="11" id="KW-1185">Reference proteome</keyword>
<dbReference type="Gene3D" id="4.10.450.10">
    <property type="entry name" value="Glucose Oxidase, domain 2"/>
    <property type="match status" value="1"/>
</dbReference>